<dbReference type="STRING" id="754477.Q7C_2307"/>
<dbReference type="AlphaFoldDB" id="I1YKJ8"/>
<accession>I1YKJ8</accession>
<evidence type="ECO:0000313" key="2">
    <source>
        <dbReference type="Proteomes" id="UP000009145"/>
    </source>
</evidence>
<dbReference type="EMBL" id="CP003380">
    <property type="protein sequence ID" value="AFJ03441.1"/>
    <property type="molecule type" value="Genomic_DNA"/>
</dbReference>
<proteinExistence type="predicted"/>
<dbReference type="PATRIC" id="fig|754477.3.peg.2274"/>
<gene>
    <name evidence="1" type="ordered locus">Q7C_2307</name>
</gene>
<keyword evidence="2" id="KW-1185">Reference proteome</keyword>
<reference evidence="1 2" key="1">
    <citation type="journal article" date="2012" name="J. Bacteriol.">
        <title>Complete genome sequences of Methylophaga sp. strain JAM1 and Methylophaga sp. strain JAM7.</title>
        <authorList>
            <person name="Villeneuve C."/>
            <person name="Martineau C."/>
            <person name="Mauffrey F."/>
            <person name="Villemur R."/>
        </authorList>
    </citation>
    <scope>NUCLEOTIDE SEQUENCE [LARGE SCALE GENOMIC DNA]</scope>
    <source>
        <strain evidence="1 2">JAM7</strain>
    </source>
</reference>
<dbReference type="Proteomes" id="UP000009145">
    <property type="component" value="Chromosome"/>
</dbReference>
<sequence>MRLFWSTSDSGCLQPLAESKNPVLATAWGFLWSMPTY</sequence>
<dbReference type="KEGG" id="mec:Q7C_2307"/>
<evidence type="ECO:0000313" key="1">
    <source>
        <dbReference type="EMBL" id="AFJ03441.1"/>
    </source>
</evidence>
<protein>
    <submittedName>
        <fullName evidence="1">Uncharacterized protein</fullName>
    </submittedName>
</protein>
<dbReference type="HOGENOM" id="CLU_3345791_0_0_6"/>
<name>I1YKJ8_METFJ</name>
<organism evidence="1 2">
    <name type="scientific">Methylophaga frappieri (strain ATCC BAA-2434 / DSM 25690 / JAM7)</name>
    <dbReference type="NCBI Taxonomy" id="754477"/>
    <lineage>
        <taxon>Bacteria</taxon>
        <taxon>Pseudomonadati</taxon>
        <taxon>Pseudomonadota</taxon>
        <taxon>Gammaproteobacteria</taxon>
        <taxon>Thiotrichales</taxon>
        <taxon>Piscirickettsiaceae</taxon>
        <taxon>Methylophaga</taxon>
    </lineage>
</organism>